<dbReference type="AlphaFoldDB" id="Q7NNZ2"/>
<evidence type="ECO:0000313" key="1">
    <source>
        <dbReference type="EMBL" id="BAC88207.1"/>
    </source>
</evidence>
<reference evidence="1 2" key="2">
    <citation type="journal article" date="2003" name="DNA Res.">
        <title>Complete genome structure of Gloeobacter violaceus PCC 7421, a cyanobacterium that lacks thylakoids (supplement).</title>
        <authorList>
            <person name="Nakamura Y."/>
            <person name="Kaneko T."/>
            <person name="Sato S."/>
            <person name="Mimuro M."/>
            <person name="Miyashita H."/>
            <person name="Tsuchiya T."/>
            <person name="Sasamoto S."/>
            <person name="Watanabe A."/>
            <person name="Kawashima K."/>
            <person name="Kishida Y."/>
            <person name="Kiyokawa C."/>
            <person name="Kohara M."/>
            <person name="Matsumoto M."/>
            <person name="Matsuno A."/>
            <person name="Nakazaki N."/>
            <person name="Shimpo S."/>
            <person name="Takeuchi C."/>
            <person name="Yamada M."/>
            <person name="Tabata S."/>
        </authorList>
    </citation>
    <scope>NUCLEOTIDE SEQUENCE [LARGE SCALE GENOMIC DNA]</scope>
    <source>
        <strain evidence="2">ATCC 29082 / PCC 7421</strain>
    </source>
</reference>
<organism evidence="1 2">
    <name type="scientific">Gloeobacter violaceus (strain ATCC 29082 / PCC 7421)</name>
    <dbReference type="NCBI Taxonomy" id="251221"/>
    <lineage>
        <taxon>Bacteria</taxon>
        <taxon>Bacillati</taxon>
        <taxon>Cyanobacteriota</taxon>
        <taxon>Cyanophyceae</taxon>
        <taxon>Gloeobacterales</taxon>
        <taxon>Gloeobacteraceae</taxon>
        <taxon>Gloeobacter</taxon>
    </lineage>
</organism>
<protein>
    <submittedName>
        <fullName evidence="1">Gll0266 protein</fullName>
    </submittedName>
</protein>
<dbReference type="EnsemblBacteria" id="BAC88207">
    <property type="protein sequence ID" value="BAC88207"/>
    <property type="gene ID" value="BAC88207"/>
</dbReference>
<sequence>MSIIGSVHLTISGDGRWLEEFRARAEARTPYTRDLHFPNFLPRLKALGAHVLSDEGSRLKVGVGIVTTGITPKGNKWLNFKPDPDWPEPVELPKDANTKLIERSERHLVYTAWQKSFWAPRVIHFLARAHPELEFWYKFRFEAVYGWGRAKGRDVFHNQFSGEGQEQHWLDFELWEYNPQCSL</sequence>
<gene>
    <name evidence="1" type="ordered locus">gll0266</name>
</gene>
<proteinExistence type="predicted"/>
<dbReference type="InParanoid" id="Q7NNZ2"/>
<dbReference type="EMBL" id="BA000045">
    <property type="protein sequence ID" value="BAC88207.1"/>
    <property type="molecule type" value="Genomic_DNA"/>
</dbReference>
<dbReference type="KEGG" id="gvi:gll0266"/>
<dbReference type="HOGENOM" id="CLU_1473195_0_0_3"/>
<accession>Q7NNZ2</accession>
<name>Q7NNZ2_GLOVI</name>
<evidence type="ECO:0000313" key="2">
    <source>
        <dbReference type="Proteomes" id="UP000000557"/>
    </source>
</evidence>
<reference evidence="1 2" key="1">
    <citation type="journal article" date="2003" name="DNA Res.">
        <title>Complete genome structure of Gloeobacter violaceus PCC 7421, a cyanobacterium that lacks thylakoids.</title>
        <authorList>
            <person name="Nakamura Y."/>
            <person name="Kaneko T."/>
            <person name="Sato S."/>
            <person name="Mimuro M."/>
            <person name="Miyashita H."/>
            <person name="Tsuchiya T."/>
            <person name="Sasamoto S."/>
            <person name="Watanabe A."/>
            <person name="Kawashima K."/>
            <person name="Kishida Y."/>
            <person name="Kiyokawa C."/>
            <person name="Kohara M."/>
            <person name="Matsumoto M."/>
            <person name="Matsuno A."/>
            <person name="Nakazaki N."/>
            <person name="Shimpo S."/>
            <person name="Takeuchi C."/>
            <person name="Yamada M."/>
            <person name="Tabata S."/>
        </authorList>
    </citation>
    <scope>NUCLEOTIDE SEQUENCE [LARGE SCALE GENOMIC DNA]</scope>
    <source>
        <strain evidence="2">ATCC 29082 / PCC 7421</strain>
    </source>
</reference>
<keyword evidence="2" id="KW-1185">Reference proteome</keyword>
<dbReference type="PATRIC" id="fig|251221.4.peg.269"/>
<dbReference type="Proteomes" id="UP000000557">
    <property type="component" value="Chromosome"/>
</dbReference>
<dbReference type="OrthoDB" id="3815685at2"/>